<dbReference type="OrthoDB" id="4892048at2"/>
<sequence length="514" mass="53303">MHSIDVALRRNASDVLSVPGNALLSALRHPSAVLVGARFVVVRRMPLVIAVVLMIQLLGGVIADPTRAAAPVISTAAALAGVVSNGATTAGAAVTAVSTVNAAASAAALQSIAVAAHVDEAEQQSAYVLLDSARVTPAVVSNPHAVDRILDAALPATRVAAWWGSLSTTERADIVTASPTLVGNLDGVPLADRVSANRESASRALAAYPRSGSELASDEATYLARVASGNVSLYAFDVSRDAIVEMVGDATTATRTLIFTPGTTATLADFYDGSMQSLAQWEVEHATSAEPTVAFVYKIGSFPQWSVSDGPFDNHRSITLGVLFDRFNEGLDATAVGDLARTSVEHSFGSSIGGVAETLGTRFDTRIVLGGVGMLAGWQPSASTRYVAYVAGNDVTRYIYGLVEGDTLGYAVAPSAANGFEQEDPELQSDAWYLPLRLLSGILGPAIEVAQGFINHNRVASASDNAAVLRGVLADVGSAGETRTASDHDDAPSAPVTPHVDLMALPSRELRSEQ</sequence>
<reference evidence="3 5" key="2">
    <citation type="submission" date="2018-12" db="EMBL/GenBank/DDBJ databases">
        <authorList>
            <person name="hu s."/>
            <person name="Xu Y."/>
            <person name="Xu B."/>
            <person name="Li F."/>
        </authorList>
    </citation>
    <scope>NUCLEOTIDE SEQUENCE [LARGE SCALE GENOMIC DNA]</scope>
    <source>
        <strain evidence="3 5">KSW2-17</strain>
    </source>
</reference>
<proteinExistence type="predicted"/>
<dbReference type="AlphaFoldDB" id="A0A2P8GY51"/>
<evidence type="ECO:0000313" key="4">
    <source>
        <dbReference type="Proteomes" id="UP000241203"/>
    </source>
</evidence>
<protein>
    <recommendedName>
        <fullName evidence="6">Alpha/beta hydrolase family protein</fullName>
    </recommendedName>
</protein>
<gene>
    <name evidence="2" type="ORF">CLV49_2528</name>
    <name evidence="3" type="ORF">ELQ93_06580</name>
</gene>
<dbReference type="EMBL" id="PYAU01000001">
    <property type="protein sequence ID" value="PSL38898.1"/>
    <property type="molecule type" value="Genomic_DNA"/>
</dbReference>
<name>A0A2P8GY51_9MICO</name>
<evidence type="ECO:0000313" key="5">
    <source>
        <dbReference type="Proteomes" id="UP000268291"/>
    </source>
</evidence>
<evidence type="ECO:0000313" key="3">
    <source>
        <dbReference type="EMBL" id="RUQ86636.1"/>
    </source>
</evidence>
<comment type="caution">
    <text evidence="2">The sequence shown here is derived from an EMBL/GenBank/DDBJ whole genome shotgun (WGS) entry which is preliminary data.</text>
</comment>
<evidence type="ECO:0000256" key="1">
    <source>
        <dbReference type="SAM" id="MobiDB-lite"/>
    </source>
</evidence>
<dbReference type="Proteomes" id="UP000241203">
    <property type="component" value="Unassembled WGS sequence"/>
</dbReference>
<organism evidence="2 4">
    <name type="scientific">Labedella gwakjiensis</name>
    <dbReference type="NCBI Taxonomy" id="390269"/>
    <lineage>
        <taxon>Bacteria</taxon>
        <taxon>Bacillati</taxon>
        <taxon>Actinomycetota</taxon>
        <taxon>Actinomycetes</taxon>
        <taxon>Micrococcales</taxon>
        <taxon>Microbacteriaceae</taxon>
        <taxon>Labedella</taxon>
    </lineage>
</organism>
<accession>A0A2P8GY51</accession>
<dbReference type="Proteomes" id="UP000268291">
    <property type="component" value="Unassembled WGS sequence"/>
</dbReference>
<keyword evidence="5" id="KW-1185">Reference proteome</keyword>
<evidence type="ECO:0008006" key="6">
    <source>
        <dbReference type="Google" id="ProtNLM"/>
    </source>
</evidence>
<dbReference type="RefSeq" id="WP_106563841.1">
    <property type="nucleotide sequence ID" value="NZ_PYAU01000001.1"/>
</dbReference>
<reference evidence="2 4" key="1">
    <citation type="submission" date="2018-03" db="EMBL/GenBank/DDBJ databases">
        <title>Genomic Encyclopedia of Archaeal and Bacterial Type Strains, Phase II (KMG-II): from individual species to whole genera.</title>
        <authorList>
            <person name="Goeker M."/>
        </authorList>
    </citation>
    <scope>NUCLEOTIDE SEQUENCE [LARGE SCALE GENOMIC DNA]</scope>
    <source>
        <strain evidence="2 4">DSM 21548</strain>
    </source>
</reference>
<dbReference type="EMBL" id="RZGY01000001">
    <property type="protein sequence ID" value="RUQ86636.1"/>
    <property type="molecule type" value="Genomic_DNA"/>
</dbReference>
<evidence type="ECO:0000313" key="2">
    <source>
        <dbReference type="EMBL" id="PSL38898.1"/>
    </source>
</evidence>
<feature type="region of interest" description="Disordered" evidence="1">
    <location>
        <begin position="480"/>
        <end position="499"/>
    </location>
</feature>